<dbReference type="InterPro" id="IPR012944">
    <property type="entry name" value="SusD_RagB_dom"/>
</dbReference>
<dbReference type="EMBL" id="SMGO01000001">
    <property type="protein sequence ID" value="TCK85298.1"/>
    <property type="molecule type" value="Genomic_DNA"/>
</dbReference>
<keyword evidence="5" id="KW-0998">Cell outer membrane</keyword>
<proteinExistence type="inferred from homology"/>
<keyword evidence="3" id="KW-0732">Signal</keyword>
<dbReference type="InterPro" id="IPR011990">
    <property type="entry name" value="TPR-like_helical_dom_sf"/>
</dbReference>
<reference evidence="8 9" key="1">
    <citation type="submission" date="2019-03" db="EMBL/GenBank/DDBJ databases">
        <title>Genomic Encyclopedia of Archaeal and Bacterial Type Strains, Phase II (KMG-II): from individual species to whole genera.</title>
        <authorList>
            <person name="Goeker M."/>
        </authorList>
    </citation>
    <scope>NUCLEOTIDE SEQUENCE [LARGE SCALE GENOMIC DNA]</scope>
    <source>
        <strain evidence="8 9">DSM 22554</strain>
    </source>
</reference>
<protein>
    <submittedName>
        <fullName evidence="8">Putative outer membrane starch-binding protein</fullName>
    </submittedName>
</protein>
<evidence type="ECO:0000259" key="7">
    <source>
        <dbReference type="Pfam" id="PF14322"/>
    </source>
</evidence>
<dbReference type="Proteomes" id="UP000294616">
    <property type="component" value="Unassembled WGS sequence"/>
</dbReference>
<dbReference type="OrthoDB" id="5694214at2"/>
<dbReference type="Gene3D" id="1.25.40.390">
    <property type="match status" value="1"/>
</dbReference>
<comment type="similarity">
    <text evidence="2">Belongs to the SusD family.</text>
</comment>
<feature type="domain" description="RagB/SusD" evidence="6">
    <location>
        <begin position="316"/>
        <end position="637"/>
    </location>
</feature>
<dbReference type="InterPro" id="IPR033985">
    <property type="entry name" value="SusD-like_N"/>
</dbReference>
<evidence type="ECO:0000256" key="4">
    <source>
        <dbReference type="ARBA" id="ARBA00023136"/>
    </source>
</evidence>
<dbReference type="GO" id="GO:0009279">
    <property type="term" value="C:cell outer membrane"/>
    <property type="evidence" value="ECO:0007669"/>
    <property type="project" value="UniProtKB-SubCell"/>
</dbReference>
<gene>
    <name evidence="8" type="ORF">C8N28_0603</name>
</gene>
<dbReference type="SUPFAM" id="SSF48452">
    <property type="entry name" value="TPR-like"/>
    <property type="match status" value="1"/>
</dbReference>
<dbReference type="Pfam" id="PF07980">
    <property type="entry name" value="SusD_RagB"/>
    <property type="match status" value="1"/>
</dbReference>
<comment type="subcellular location">
    <subcellularLocation>
        <location evidence="1">Cell outer membrane</location>
    </subcellularLocation>
</comment>
<dbReference type="Pfam" id="PF14322">
    <property type="entry name" value="SusD-like_3"/>
    <property type="match status" value="1"/>
</dbReference>
<evidence type="ECO:0000313" key="8">
    <source>
        <dbReference type="EMBL" id="TCK85298.1"/>
    </source>
</evidence>
<name>A0A4R1M095_9SPHI</name>
<evidence type="ECO:0000256" key="2">
    <source>
        <dbReference type="ARBA" id="ARBA00006275"/>
    </source>
</evidence>
<evidence type="ECO:0000256" key="1">
    <source>
        <dbReference type="ARBA" id="ARBA00004442"/>
    </source>
</evidence>
<dbReference type="AlphaFoldDB" id="A0A4R1M095"/>
<keyword evidence="9" id="KW-1185">Reference proteome</keyword>
<accession>A0A4R1M095</accession>
<organism evidence="8 9">
    <name type="scientific">Albibacterium bauzanense</name>
    <dbReference type="NCBI Taxonomy" id="653929"/>
    <lineage>
        <taxon>Bacteria</taxon>
        <taxon>Pseudomonadati</taxon>
        <taxon>Bacteroidota</taxon>
        <taxon>Sphingobacteriia</taxon>
        <taxon>Sphingobacteriales</taxon>
        <taxon>Sphingobacteriaceae</taxon>
        <taxon>Albibacterium</taxon>
    </lineage>
</organism>
<comment type="caution">
    <text evidence="8">The sequence shown here is derived from an EMBL/GenBank/DDBJ whole genome shotgun (WGS) entry which is preliminary data.</text>
</comment>
<evidence type="ECO:0000259" key="6">
    <source>
        <dbReference type="Pfam" id="PF07980"/>
    </source>
</evidence>
<sequence>MEVMKQYLNGLILVVLLLCSTACTKDILDKTPLDQYSDETVWSNPELASSYLNYCYDGLGHGFQSVKASNFTDEAIFGRGASTTALLNGTMSPDASLSNHFMEPYRWSQFSQIQRINKFLGKIDGIADTYPEGQKADIKAKTDVLKGEALFLRAFNYGNMARSYGGLPLLDKAAELNDDFSTITRATFEETINFIVADCDAAAALLPLKSQQVLGRANKEAALALKARMLLFAASDLTAGDVSGIGINETNALVHYVNPNRVALWTAAKNAAKDLMNLPGSSLALADFGAASGNKETVAQNYRALTGNSTTPADGEFIFAKMFDQALGTRHRTNQVDGPNGYDGLYGRNAPLQRMVDEYEMEDGSNFFDHYYIEEVSEGSGTGRYIKNKPDAGFKSPNPYHNREARFYANVLYDSAIYNIEPRPSSLKLRDPLGIYDRRTRITINADGSETVLYGLDTRNGPIVAGNGNYVGYLTMKWVQQGVTGSTGYNSNIWPYLRYTEVVLGYAEACWELGEYGETREWVNFFRNRVLLPNTTATDAELRDALRHERKIELYGEESRWFDIRRWLIMDETMTLPQYGVDITEVTDKRQTPEKVTTTWKYNQAMPNNVLINATYWLPITTTERQKAPQLLQNPNYRQD</sequence>
<feature type="domain" description="SusD-like N-terminal" evidence="7">
    <location>
        <begin position="90"/>
        <end position="231"/>
    </location>
</feature>
<keyword evidence="4" id="KW-0472">Membrane</keyword>
<evidence type="ECO:0000256" key="5">
    <source>
        <dbReference type="ARBA" id="ARBA00023237"/>
    </source>
</evidence>
<evidence type="ECO:0000313" key="9">
    <source>
        <dbReference type="Proteomes" id="UP000294616"/>
    </source>
</evidence>
<evidence type="ECO:0000256" key="3">
    <source>
        <dbReference type="ARBA" id="ARBA00022729"/>
    </source>
</evidence>